<dbReference type="PANTHER" id="PTHR34853:SF1">
    <property type="entry name" value="LIPASE 5"/>
    <property type="match status" value="1"/>
</dbReference>
<dbReference type="InterPro" id="IPR029058">
    <property type="entry name" value="AB_hydrolase_fold"/>
</dbReference>
<keyword evidence="5" id="KW-0378">Hydrolase</keyword>
<dbReference type="GO" id="GO:0004806">
    <property type="term" value="F:triacylglycerol lipase activity"/>
    <property type="evidence" value="ECO:0007669"/>
    <property type="project" value="UniProtKB-UniRule"/>
</dbReference>
<dbReference type="InterPro" id="IPR005152">
    <property type="entry name" value="Lipase_secreted"/>
</dbReference>
<protein>
    <recommendedName>
        <fullName evidence="3">triacylglycerol lipase</fullName>
        <ecNumber evidence="3">3.1.1.3</ecNumber>
    </recommendedName>
</protein>
<dbReference type="PIRSF" id="PIRSF029171">
    <property type="entry name" value="Esterase_LipA"/>
    <property type="match status" value="1"/>
</dbReference>
<gene>
    <name evidence="9" type="ORF">BCV69DRAFT_297913</name>
</gene>
<dbReference type="EMBL" id="KZ819324">
    <property type="protein sequence ID" value="PWN21692.1"/>
    <property type="molecule type" value="Genomic_DNA"/>
</dbReference>
<keyword evidence="8" id="KW-0732">Signal</keyword>
<dbReference type="Gene3D" id="1.10.260.130">
    <property type="match status" value="1"/>
</dbReference>
<dbReference type="GO" id="GO:0016042">
    <property type="term" value="P:lipid catabolic process"/>
    <property type="evidence" value="ECO:0007669"/>
    <property type="project" value="UniProtKB-UniRule"/>
</dbReference>
<keyword evidence="4" id="KW-0964">Secreted</keyword>
<dbReference type="SUPFAM" id="SSF53474">
    <property type="entry name" value="alpha/beta-Hydrolases"/>
    <property type="match status" value="1"/>
</dbReference>
<proteinExistence type="inferred from homology"/>
<evidence type="ECO:0000256" key="2">
    <source>
        <dbReference type="ARBA" id="ARBA00004613"/>
    </source>
</evidence>
<evidence type="ECO:0000256" key="7">
    <source>
        <dbReference type="ARBA" id="ARBA00023098"/>
    </source>
</evidence>
<dbReference type="RefSeq" id="XP_025348852.1">
    <property type="nucleotide sequence ID" value="XM_025494165.1"/>
</dbReference>
<dbReference type="GeneID" id="37015899"/>
<comment type="similarity">
    <text evidence="8">Belongs to the AB hydrolase superfamily. Lipase family.</text>
</comment>
<evidence type="ECO:0000256" key="4">
    <source>
        <dbReference type="ARBA" id="ARBA00022525"/>
    </source>
</evidence>
<dbReference type="OrthoDB" id="2373480at2759"/>
<feature type="chain" id="PRO_5016196155" description="triacylglycerol lipase" evidence="8">
    <location>
        <begin position="23"/>
        <end position="455"/>
    </location>
</feature>
<keyword evidence="7" id="KW-0443">Lipid metabolism</keyword>
<evidence type="ECO:0000256" key="5">
    <source>
        <dbReference type="ARBA" id="ARBA00022801"/>
    </source>
</evidence>
<evidence type="ECO:0000313" key="9">
    <source>
        <dbReference type="EMBL" id="PWN21692.1"/>
    </source>
</evidence>
<evidence type="ECO:0000256" key="6">
    <source>
        <dbReference type="ARBA" id="ARBA00022963"/>
    </source>
</evidence>
<dbReference type="EC" id="3.1.1.3" evidence="3"/>
<keyword evidence="10" id="KW-1185">Reference proteome</keyword>
<evidence type="ECO:0000256" key="3">
    <source>
        <dbReference type="ARBA" id="ARBA00013279"/>
    </source>
</evidence>
<name>A0A316U942_9BASI</name>
<sequence>MFGQLLSLVICSLLVLPSSTLALVVNRAVSGFPDPLVDSFYSQPDNISSYSLGQIIAQRSTVSTFTGASTNLYKSYQLKFRSQNSQDEPIAAITTVLVPKTKTLTGGVPNMLSFQNFEDSVSFSCSPSWAYVANSGSQAALLANLEAPIVNGWALNQGYYVVIPDHEGPTSSFIAGRNAGHIVLDSIRAAIKAESLSSKTRIGMYGYSGGANAGVFASSLAPGYAPELNVVGVSLGGTPVSPKDTFYFLNGGGASGLAGAGAVGLASAHPEAKAYLDSILTAEGNATFAKLTADGTCVNTVTSSEFSNVNYFDLVSPKQDFLGAAPISKALALETVIQAEASYTVPVPTHPVLMYHALTDELVPFNSSQAYVDEQCKKGADIRRVIFLLGEHITTEILGIPSALDFLGKAFAGTLSNVICGTTIPKIDLGTSASTKIVGSANDKALQSQASAASS</sequence>
<feature type="signal peptide" evidence="8">
    <location>
        <begin position="1"/>
        <end position="22"/>
    </location>
</feature>
<dbReference type="PANTHER" id="PTHR34853">
    <property type="match status" value="1"/>
</dbReference>
<evidence type="ECO:0000313" key="10">
    <source>
        <dbReference type="Proteomes" id="UP000245942"/>
    </source>
</evidence>
<reference evidence="9 10" key="1">
    <citation type="journal article" date="2018" name="Mol. Biol. Evol.">
        <title>Broad Genomic Sampling Reveals a Smut Pathogenic Ancestry of the Fungal Clade Ustilaginomycotina.</title>
        <authorList>
            <person name="Kijpornyongpan T."/>
            <person name="Mondo S.J."/>
            <person name="Barry K."/>
            <person name="Sandor L."/>
            <person name="Lee J."/>
            <person name="Lipzen A."/>
            <person name="Pangilinan J."/>
            <person name="LaButti K."/>
            <person name="Hainaut M."/>
            <person name="Henrissat B."/>
            <person name="Grigoriev I.V."/>
            <person name="Spatafora J.W."/>
            <person name="Aime M.C."/>
        </authorList>
    </citation>
    <scope>NUCLEOTIDE SEQUENCE [LARGE SCALE GENOMIC DNA]</scope>
    <source>
        <strain evidence="9 10">MCA 4718</strain>
    </source>
</reference>
<organism evidence="9 10">
    <name type="scientific">Pseudomicrostroma glucosiphilum</name>
    <dbReference type="NCBI Taxonomy" id="1684307"/>
    <lineage>
        <taxon>Eukaryota</taxon>
        <taxon>Fungi</taxon>
        <taxon>Dikarya</taxon>
        <taxon>Basidiomycota</taxon>
        <taxon>Ustilaginomycotina</taxon>
        <taxon>Exobasidiomycetes</taxon>
        <taxon>Microstromatales</taxon>
        <taxon>Microstromatales incertae sedis</taxon>
        <taxon>Pseudomicrostroma</taxon>
    </lineage>
</organism>
<accession>A0A316U942</accession>
<comment type="catalytic activity">
    <reaction evidence="1">
        <text>a triacylglycerol + H2O = a diacylglycerol + a fatty acid + H(+)</text>
        <dbReference type="Rhea" id="RHEA:12044"/>
        <dbReference type="ChEBI" id="CHEBI:15377"/>
        <dbReference type="ChEBI" id="CHEBI:15378"/>
        <dbReference type="ChEBI" id="CHEBI:17855"/>
        <dbReference type="ChEBI" id="CHEBI:18035"/>
        <dbReference type="ChEBI" id="CHEBI:28868"/>
        <dbReference type="EC" id="3.1.1.3"/>
    </reaction>
</comment>
<comment type="subcellular location">
    <subcellularLocation>
        <location evidence="2">Secreted</location>
    </subcellularLocation>
</comment>
<evidence type="ECO:0000256" key="8">
    <source>
        <dbReference type="PIRNR" id="PIRNR029171"/>
    </source>
</evidence>
<dbReference type="Proteomes" id="UP000245942">
    <property type="component" value="Unassembled WGS sequence"/>
</dbReference>
<dbReference type="GO" id="GO:0005576">
    <property type="term" value="C:extracellular region"/>
    <property type="evidence" value="ECO:0007669"/>
    <property type="project" value="UniProtKB-SubCell"/>
</dbReference>
<dbReference type="Pfam" id="PF03583">
    <property type="entry name" value="LIP"/>
    <property type="match status" value="1"/>
</dbReference>
<keyword evidence="6" id="KW-0442">Lipid degradation</keyword>
<evidence type="ECO:0000256" key="1">
    <source>
        <dbReference type="ARBA" id="ARBA00001024"/>
    </source>
</evidence>
<dbReference type="Gene3D" id="3.40.50.1820">
    <property type="entry name" value="alpha/beta hydrolase"/>
    <property type="match status" value="1"/>
</dbReference>
<dbReference type="AlphaFoldDB" id="A0A316U942"/>